<comment type="caution">
    <text evidence="1">The sequence shown here is derived from an EMBL/GenBank/DDBJ whole genome shotgun (WGS) entry which is preliminary data.</text>
</comment>
<proteinExistence type="predicted"/>
<protein>
    <submittedName>
        <fullName evidence="1">Uncharacterized protein</fullName>
    </submittedName>
</protein>
<name>K2FWW3_9BACT</name>
<accession>K2FWW3</accession>
<gene>
    <name evidence="1" type="ORF">ACD_4C00310G0001</name>
</gene>
<sequence length="181" mass="20283">MTLDIIAEVIVPLHTSHFSSQIYILSASPSNATHKSDQVSKTFLIRSSMFSGSIGLGWWLGNLQSGSKNNGINSIHNFSANFSIKTPATQFHASATTFKGLMFLVSIKLKIWSTQSSVIFLWIKVHEFEISLNLSFSIWFLSFFQKSFILIGTANFWQHLIQLYSFGLWLAVIIIPTSTSV</sequence>
<dbReference type="AlphaFoldDB" id="K2FWW3"/>
<evidence type="ECO:0000313" key="1">
    <source>
        <dbReference type="EMBL" id="EKE26372.1"/>
    </source>
</evidence>
<organism evidence="1">
    <name type="scientific">uncultured bacterium</name>
    <name type="common">gcode 4</name>
    <dbReference type="NCBI Taxonomy" id="1234023"/>
    <lineage>
        <taxon>Bacteria</taxon>
        <taxon>environmental samples</taxon>
    </lineage>
</organism>
<dbReference type="EMBL" id="AMFJ01000826">
    <property type="protein sequence ID" value="EKE26372.1"/>
    <property type="molecule type" value="Genomic_DNA"/>
</dbReference>
<reference evidence="1" key="1">
    <citation type="journal article" date="2012" name="Science">
        <title>Fermentation, hydrogen, and sulfur metabolism in multiple uncultivated bacterial phyla.</title>
        <authorList>
            <person name="Wrighton K.C."/>
            <person name="Thomas B.C."/>
            <person name="Sharon I."/>
            <person name="Miller C.S."/>
            <person name="Castelle C.J."/>
            <person name="VerBerkmoes N.C."/>
            <person name="Wilkins M.J."/>
            <person name="Hettich R.L."/>
            <person name="Lipton M.S."/>
            <person name="Williams K.H."/>
            <person name="Long P.E."/>
            <person name="Banfield J.F."/>
        </authorList>
    </citation>
    <scope>NUCLEOTIDE SEQUENCE [LARGE SCALE GENOMIC DNA]</scope>
</reference>